<dbReference type="GO" id="GO:0046951">
    <property type="term" value="P:ketone body biosynthetic process"/>
    <property type="evidence" value="ECO:0007669"/>
    <property type="project" value="TreeGrafter"/>
</dbReference>
<keyword evidence="9" id="KW-1185">Reference proteome</keyword>
<accession>A0A139AU47</accession>
<dbReference type="SUPFAM" id="SSF51569">
    <property type="entry name" value="Aldolase"/>
    <property type="match status" value="1"/>
</dbReference>
<dbReference type="OMA" id="FQMRNTH"/>
<dbReference type="OrthoDB" id="1905920at2759"/>
<dbReference type="AlphaFoldDB" id="A0A139AU47"/>
<evidence type="ECO:0000256" key="2">
    <source>
        <dbReference type="ARBA" id="ARBA00009405"/>
    </source>
</evidence>
<dbReference type="EC" id="4.1.3.4" evidence="3"/>
<dbReference type="PANTHER" id="PTHR42738:SF7">
    <property type="entry name" value="HYDROXYMETHYLGLUTARYL-COA LYASE"/>
    <property type="match status" value="1"/>
</dbReference>
<organism evidence="8 9">
    <name type="scientific">Gonapodya prolifera (strain JEL478)</name>
    <name type="common">Monoblepharis prolifera</name>
    <dbReference type="NCBI Taxonomy" id="1344416"/>
    <lineage>
        <taxon>Eukaryota</taxon>
        <taxon>Fungi</taxon>
        <taxon>Fungi incertae sedis</taxon>
        <taxon>Chytridiomycota</taxon>
        <taxon>Chytridiomycota incertae sedis</taxon>
        <taxon>Monoblepharidomycetes</taxon>
        <taxon>Monoblepharidales</taxon>
        <taxon>Gonapodyaceae</taxon>
        <taxon>Gonapodya</taxon>
    </lineage>
</organism>
<comment type="similarity">
    <text evidence="2">Belongs to the HMG-CoA lyase family.</text>
</comment>
<name>A0A139AU47_GONPJ</name>
<sequence length="386" mass="40481">MCAFVSRATSRSLRSIAQDGAVHGHGYRHSHIGLASPVRFNPTSARAGLATAVDRSSIHSPPPPAPGTVKVVEVGARDGLQNEKTPVPTDIKVAFIEKLLDAGVKHLEATSFVSPKWVPQMADASKVLSIIPSPPSVVYNVLTPNLQGFEAALAAARASNPPKKIEVTIFGAATESFSKANINMSIEQSIKRFDAVCQKAREEGVPVRAAVSCVLNCPFEGDVDPAQAARVVKLMYDMGCFEIALGDTTGRGTPAGMKALVRACIAAGVPVERLSAHCHDTFGQGVANVLAAVEEGVRVVDSSAAGLGGCPYSPGATGNVATEDVVYMLHGMGLKTGIDLDKLVDAGAFISQSIGRRNESKVGVATLARRQLKVEKPTVRRDTAKI</sequence>
<evidence type="ECO:0000313" key="8">
    <source>
        <dbReference type="EMBL" id="KXS20260.1"/>
    </source>
</evidence>
<dbReference type="STRING" id="1344416.A0A139AU47"/>
<evidence type="ECO:0000256" key="3">
    <source>
        <dbReference type="ARBA" id="ARBA00012910"/>
    </source>
</evidence>
<dbReference type="GO" id="GO:0006552">
    <property type="term" value="P:L-leucine catabolic process"/>
    <property type="evidence" value="ECO:0007669"/>
    <property type="project" value="TreeGrafter"/>
</dbReference>
<dbReference type="GO" id="GO:0046872">
    <property type="term" value="F:metal ion binding"/>
    <property type="evidence" value="ECO:0007669"/>
    <property type="project" value="UniProtKB-KW"/>
</dbReference>
<proteinExistence type="inferred from homology"/>
<dbReference type="CDD" id="cd07938">
    <property type="entry name" value="DRE_TIM_HMGL"/>
    <property type="match status" value="1"/>
</dbReference>
<dbReference type="InterPro" id="IPR043594">
    <property type="entry name" value="HMGL"/>
</dbReference>
<evidence type="ECO:0000256" key="1">
    <source>
        <dbReference type="ARBA" id="ARBA00005143"/>
    </source>
</evidence>
<dbReference type="InterPro" id="IPR000891">
    <property type="entry name" value="PYR_CT"/>
</dbReference>
<evidence type="ECO:0000256" key="5">
    <source>
        <dbReference type="ARBA" id="ARBA00023239"/>
    </source>
</evidence>
<dbReference type="GO" id="GO:0004419">
    <property type="term" value="F:hydroxymethylglutaryl-CoA lyase activity"/>
    <property type="evidence" value="ECO:0007669"/>
    <property type="project" value="UniProtKB-EC"/>
</dbReference>
<dbReference type="UniPathway" id="UPA00896">
    <property type="reaction ID" value="UER00863"/>
</dbReference>
<dbReference type="Proteomes" id="UP000070544">
    <property type="component" value="Unassembled WGS sequence"/>
</dbReference>
<evidence type="ECO:0000256" key="4">
    <source>
        <dbReference type="ARBA" id="ARBA00022723"/>
    </source>
</evidence>
<dbReference type="Pfam" id="PF00682">
    <property type="entry name" value="HMGL-like"/>
    <property type="match status" value="1"/>
</dbReference>
<dbReference type="FunFam" id="3.20.20.70:FF:000071">
    <property type="entry name" value="Hydroxymethylglutaryl-CoA lyase"/>
    <property type="match status" value="1"/>
</dbReference>
<reference evidence="8 9" key="1">
    <citation type="journal article" date="2015" name="Genome Biol. Evol.">
        <title>Phylogenomic analyses indicate that early fungi evolved digesting cell walls of algal ancestors of land plants.</title>
        <authorList>
            <person name="Chang Y."/>
            <person name="Wang S."/>
            <person name="Sekimoto S."/>
            <person name="Aerts A.L."/>
            <person name="Choi C."/>
            <person name="Clum A."/>
            <person name="LaButti K.M."/>
            <person name="Lindquist E.A."/>
            <person name="Yee Ngan C."/>
            <person name="Ohm R.A."/>
            <person name="Salamov A.A."/>
            <person name="Grigoriev I.V."/>
            <person name="Spatafora J.W."/>
            <person name="Berbee M.L."/>
        </authorList>
    </citation>
    <scope>NUCLEOTIDE SEQUENCE [LARGE SCALE GENOMIC DNA]</scope>
    <source>
        <strain evidence="8 9">JEL478</strain>
    </source>
</reference>
<evidence type="ECO:0000313" key="9">
    <source>
        <dbReference type="Proteomes" id="UP000070544"/>
    </source>
</evidence>
<protein>
    <recommendedName>
        <fullName evidence="3">hydroxymethylglutaryl-CoA lyase</fullName>
        <ecNumber evidence="3">4.1.3.4</ecNumber>
    </recommendedName>
</protein>
<keyword evidence="4" id="KW-0479">Metal-binding</keyword>
<dbReference type="PROSITE" id="PS50991">
    <property type="entry name" value="PYR_CT"/>
    <property type="match status" value="1"/>
</dbReference>
<dbReference type="PANTHER" id="PTHR42738">
    <property type="entry name" value="HYDROXYMETHYLGLUTARYL-COA LYASE"/>
    <property type="match status" value="1"/>
</dbReference>
<comment type="pathway">
    <text evidence="1">Metabolic intermediate metabolism; (S)-3-hydroxy-3-methylglutaryl-CoA degradation; acetoacetate from (S)-3-hydroxy-3-methylglutaryl-CoA: step 1/1.</text>
</comment>
<gene>
    <name evidence="8" type="ORF">M427DRAFT_131624</name>
</gene>
<evidence type="ECO:0000256" key="6">
    <source>
        <dbReference type="ARBA" id="ARBA00049877"/>
    </source>
</evidence>
<feature type="domain" description="Pyruvate carboxyltransferase" evidence="7">
    <location>
        <begin position="69"/>
        <end position="344"/>
    </location>
</feature>
<dbReference type="EMBL" id="KQ965736">
    <property type="protein sequence ID" value="KXS20260.1"/>
    <property type="molecule type" value="Genomic_DNA"/>
</dbReference>
<dbReference type="InterPro" id="IPR013785">
    <property type="entry name" value="Aldolase_TIM"/>
</dbReference>
<comment type="catalytic activity">
    <reaction evidence="6">
        <text>(3S)-3-hydroxy-3-methylglutaryl-CoA = acetoacetate + acetyl-CoA</text>
        <dbReference type="Rhea" id="RHEA:24404"/>
        <dbReference type="ChEBI" id="CHEBI:13705"/>
        <dbReference type="ChEBI" id="CHEBI:43074"/>
        <dbReference type="ChEBI" id="CHEBI:57288"/>
        <dbReference type="EC" id="4.1.3.4"/>
    </reaction>
</comment>
<evidence type="ECO:0000259" key="7">
    <source>
        <dbReference type="PROSITE" id="PS50991"/>
    </source>
</evidence>
<keyword evidence="5" id="KW-0456">Lyase</keyword>
<dbReference type="NCBIfam" id="NF004283">
    <property type="entry name" value="PRK05692.1"/>
    <property type="match status" value="1"/>
</dbReference>
<dbReference type="Gene3D" id="3.20.20.70">
    <property type="entry name" value="Aldolase class I"/>
    <property type="match status" value="1"/>
</dbReference>